<dbReference type="AlphaFoldDB" id="A0A821MZU0"/>
<reference evidence="1" key="1">
    <citation type="submission" date="2021-02" db="EMBL/GenBank/DDBJ databases">
        <authorList>
            <person name="Nowell W R."/>
        </authorList>
    </citation>
    <scope>NUCLEOTIDE SEQUENCE</scope>
</reference>
<name>A0A821MZU0_9BILA</name>
<proteinExistence type="predicted"/>
<dbReference type="Proteomes" id="UP000663838">
    <property type="component" value="Unassembled WGS sequence"/>
</dbReference>
<organism evidence="1 2">
    <name type="scientific">Rotaria socialis</name>
    <dbReference type="NCBI Taxonomy" id="392032"/>
    <lineage>
        <taxon>Eukaryota</taxon>
        <taxon>Metazoa</taxon>
        <taxon>Spiralia</taxon>
        <taxon>Gnathifera</taxon>
        <taxon>Rotifera</taxon>
        <taxon>Eurotatoria</taxon>
        <taxon>Bdelloidea</taxon>
        <taxon>Philodinida</taxon>
        <taxon>Philodinidae</taxon>
        <taxon>Rotaria</taxon>
    </lineage>
</organism>
<accession>A0A821MZU0</accession>
<protein>
    <submittedName>
        <fullName evidence="1">Uncharacterized protein</fullName>
    </submittedName>
</protein>
<gene>
    <name evidence="1" type="ORF">TOA249_LOCUS21852</name>
</gene>
<sequence>MDDFHFRGGTIARRPWNNSQTTGNVQLLVRQRYSWRRASFYCDDTTIDSGNLIANGANVFCASGAWLAALVVGGGGNWAVVCRINAIVRPDGYINSSLLATTLPAIYKAINQQHVHVIQMSDNDRTDTLKCRWATSSDNTNSYDECAGVCSGVPGAVLYTNNCTLVFTLPLNVYYTAVTVQIEDYYSSSSAMSMSFVPLVFLFYGYTAPSGCSAPPSIVGVRPNRSCVGTPIGSTATEYVIAQVGCNRKTIINFTFSSPIGMTKGTIQNPSTGVYQIVLSWIPVADQYGSQSFCAGAVDSTNVQSEQWCITFLAGFTSPDIIRSTVVHGSVSLLGTIFQSQTAISFQTTKSVGRPTRNGTYIHFTDPTSNTLVQSYGCGWAPEFTYAEITVVIRFSIAPWTIGHSYYVAFDSGVVNGTEFCDILSSATTTTTTSLTTGTVTTRGLSTSTANTLLTTTDVIIITGASTQTTTTSTSAPTTTITSTTMISIVTVSTTESPMNIMCPRDFAKACQQSFIIMQVINMCAMAPRQVLGMFVMFTKFSDMFNPLKIQVKLRYVQRI</sequence>
<dbReference type="EMBL" id="CAJOBS010001930">
    <property type="protein sequence ID" value="CAF4775713.1"/>
    <property type="molecule type" value="Genomic_DNA"/>
</dbReference>
<evidence type="ECO:0000313" key="1">
    <source>
        <dbReference type="EMBL" id="CAF4775713.1"/>
    </source>
</evidence>
<comment type="caution">
    <text evidence="1">The sequence shown here is derived from an EMBL/GenBank/DDBJ whole genome shotgun (WGS) entry which is preliminary data.</text>
</comment>
<evidence type="ECO:0000313" key="2">
    <source>
        <dbReference type="Proteomes" id="UP000663838"/>
    </source>
</evidence>